<evidence type="ECO:0000313" key="4">
    <source>
        <dbReference type="Proteomes" id="UP000663832"/>
    </source>
</evidence>
<dbReference type="EMBL" id="CAJNOI010001871">
    <property type="protein sequence ID" value="CAF1444528.1"/>
    <property type="molecule type" value="Genomic_DNA"/>
</dbReference>
<proteinExistence type="predicted"/>
<dbReference type="Proteomes" id="UP000663832">
    <property type="component" value="Unassembled WGS sequence"/>
</dbReference>
<sequence length="737" mass="85692">MLATKSLMSARTISRHNTDIGLTSVLFEIQITQRTNFFDFHEDSCLLFPIGSTFRISSVDQGPDGVWYVKMNYSSEPDLEIVIQQLQYEVKEPLNWLTFGHFLRCLKLVDEAKEYYSFWLRTLAEDHPDIFSIHHHFGLLYAEIKEVSKALHHMNKVVQCPQSIIKKVAPHEQYFAEIQESYRSSINQSLIFGTIADLHYQIGEHKKALDFYAKALVTTTDQRCRRQFEYKYNIESYPQRPSSTELDAVVSQTIDEYKKSRLIPPLGVLNSSLKQNSIRQLSNESLRFIQFQTLVEILLRMHHDENSSKDDMLSTCREYYADNIVELAKIKDFQDSYTARNVIAYYTDDSFCFRMVNRAFRSEDIEHIFVYRLFITDLHKELARRTDEKQKIEEDFIVYRGKKLPNTILQQLKDNVHGLISMNGFLSTTKNKKAAKAFSGDDVMRDNHESVIFELHIKKPHNYTGKPFADISPSNNEMNEEQEVLFSVGTVWRIENVSGRDHLWNIKLTSCSDLDNDLHRYLTSLSDGYTFLSIGNLLQELGENAKAEKFYRYMLKNEPNLTDEEKGFLHFHIGILRAKKEDHYGAIDVLNAAIPYFSSPIITSEKASCLTTLIANTSISKHLFDIYYNIGIACRRTSNRKEAKEAWERALIQEGSLEDKAKVNRCLGELAHICGNLKEAAEYHKIASESIMESSVNEEVKHDYKRCYDEAIQLSNKMDERLKWKRQRTRNENETPK</sequence>
<dbReference type="SMART" id="SM00028">
    <property type="entry name" value="TPR"/>
    <property type="match status" value="6"/>
</dbReference>
<dbReference type="GO" id="GO:0005576">
    <property type="term" value="C:extracellular region"/>
    <property type="evidence" value="ECO:0007669"/>
    <property type="project" value="InterPro"/>
</dbReference>
<evidence type="ECO:0000313" key="5">
    <source>
        <dbReference type="Proteomes" id="UP000663877"/>
    </source>
</evidence>
<dbReference type="Gene3D" id="1.25.40.10">
    <property type="entry name" value="Tetratricopeptide repeat domain"/>
    <property type="match status" value="2"/>
</dbReference>
<accession>A0A815P5U8</accession>
<dbReference type="SUPFAM" id="SSF56399">
    <property type="entry name" value="ADP-ribosylation"/>
    <property type="match status" value="1"/>
</dbReference>
<protein>
    <recommendedName>
        <fullName evidence="1">ADP ribosyltransferase domain-containing protein</fullName>
    </recommendedName>
</protein>
<organism evidence="2 5">
    <name type="scientific">Adineta steineri</name>
    <dbReference type="NCBI Taxonomy" id="433720"/>
    <lineage>
        <taxon>Eukaryota</taxon>
        <taxon>Metazoa</taxon>
        <taxon>Spiralia</taxon>
        <taxon>Gnathifera</taxon>
        <taxon>Rotifera</taxon>
        <taxon>Eurotatoria</taxon>
        <taxon>Bdelloidea</taxon>
        <taxon>Adinetida</taxon>
        <taxon>Adinetidae</taxon>
        <taxon>Adineta</taxon>
    </lineage>
</organism>
<reference evidence="2" key="1">
    <citation type="submission" date="2021-02" db="EMBL/GenBank/DDBJ databases">
        <authorList>
            <person name="Nowell W R."/>
        </authorList>
    </citation>
    <scope>NUCLEOTIDE SEQUENCE</scope>
</reference>
<dbReference type="InterPro" id="IPR011990">
    <property type="entry name" value="TPR-like_helical_dom_sf"/>
</dbReference>
<evidence type="ECO:0000313" key="3">
    <source>
        <dbReference type="EMBL" id="CAF1628799.1"/>
    </source>
</evidence>
<keyword evidence="4" id="KW-1185">Reference proteome</keyword>
<dbReference type="Pfam" id="PF03496">
    <property type="entry name" value="ADPrib_exo_Tox"/>
    <property type="match status" value="1"/>
</dbReference>
<dbReference type="Proteomes" id="UP000663877">
    <property type="component" value="Unassembled WGS sequence"/>
</dbReference>
<dbReference type="OrthoDB" id="10018093at2759"/>
<dbReference type="EMBL" id="CAJNOM010002201">
    <property type="protein sequence ID" value="CAF1628799.1"/>
    <property type="molecule type" value="Genomic_DNA"/>
</dbReference>
<dbReference type="AlphaFoldDB" id="A0A815P5U8"/>
<comment type="caution">
    <text evidence="2">The sequence shown here is derived from an EMBL/GenBank/DDBJ whole genome shotgun (WGS) entry which is preliminary data.</text>
</comment>
<dbReference type="InterPro" id="IPR019734">
    <property type="entry name" value="TPR_rpt"/>
</dbReference>
<evidence type="ECO:0000259" key="1">
    <source>
        <dbReference type="Pfam" id="PF03496"/>
    </source>
</evidence>
<dbReference type="InterPro" id="IPR003540">
    <property type="entry name" value="ADP-ribosyltransferase"/>
</dbReference>
<dbReference type="Gene3D" id="3.90.176.10">
    <property type="entry name" value="Toxin ADP-ribosyltransferase, Chain A, domain 1"/>
    <property type="match status" value="1"/>
</dbReference>
<gene>
    <name evidence="2" type="ORF">BJG266_LOCUS40084</name>
    <name evidence="3" type="ORF">QVE165_LOCUS56967</name>
</gene>
<name>A0A815P5U8_9BILA</name>
<evidence type="ECO:0000313" key="2">
    <source>
        <dbReference type="EMBL" id="CAF1444528.1"/>
    </source>
</evidence>
<dbReference type="SUPFAM" id="SSF48452">
    <property type="entry name" value="TPR-like"/>
    <property type="match status" value="2"/>
</dbReference>
<dbReference type="PROSITE" id="PS51996">
    <property type="entry name" value="TR_MART"/>
    <property type="match status" value="1"/>
</dbReference>
<feature type="domain" description="ADP ribosyltransferase" evidence="1">
    <location>
        <begin position="381"/>
        <end position="498"/>
    </location>
</feature>